<evidence type="ECO:0000259" key="1">
    <source>
        <dbReference type="PROSITE" id="PS50142"/>
    </source>
</evidence>
<dbReference type="GeneID" id="35606616"/>
<dbReference type="PROSITE" id="PS50142">
    <property type="entry name" value="RNASE_3_2"/>
    <property type="match status" value="1"/>
</dbReference>
<protein>
    <recommendedName>
        <fullName evidence="1">RNase III domain-containing protein</fullName>
    </recommendedName>
</protein>
<keyword evidence="3" id="KW-1185">Reference proteome</keyword>
<dbReference type="AlphaFoldDB" id="A0A2D3UWW8"/>
<dbReference type="InterPro" id="IPR000999">
    <property type="entry name" value="RNase_III_dom"/>
</dbReference>
<dbReference type="GO" id="GO:0006396">
    <property type="term" value="P:RNA processing"/>
    <property type="evidence" value="ECO:0007669"/>
    <property type="project" value="InterPro"/>
</dbReference>
<accession>A0A2D3UWW8</accession>
<dbReference type="GO" id="GO:0004525">
    <property type="term" value="F:ribonuclease III activity"/>
    <property type="evidence" value="ECO:0007669"/>
    <property type="project" value="InterPro"/>
</dbReference>
<dbReference type="Proteomes" id="UP000225277">
    <property type="component" value="Unassembled WGS sequence"/>
</dbReference>
<evidence type="ECO:0000313" key="3">
    <source>
        <dbReference type="Proteomes" id="UP000225277"/>
    </source>
</evidence>
<reference evidence="2 3" key="1">
    <citation type="submission" date="2016-03" db="EMBL/GenBank/DDBJ databases">
        <authorList>
            <person name="Ploux O."/>
        </authorList>
    </citation>
    <scope>NUCLEOTIDE SEQUENCE [LARGE SCALE GENOMIC DNA]</scope>
    <source>
        <strain evidence="2 3">URUG2</strain>
    </source>
</reference>
<proteinExistence type="predicted"/>
<dbReference type="InterPro" id="IPR036389">
    <property type="entry name" value="RNase_III_sf"/>
</dbReference>
<organism evidence="2 3">
    <name type="scientific">Ramularia collo-cygni</name>
    <dbReference type="NCBI Taxonomy" id="112498"/>
    <lineage>
        <taxon>Eukaryota</taxon>
        <taxon>Fungi</taxon>
        <taxon>Dikarya</taxon>
        <taxon>Ascomycota</taxon>
        <taxon>Pezizomycotina</taxon>
        <taxon>Dothideomycetes</taxon>
        <taxon>Dothideomycetidae</taxon>
        <taxon>Mycosphaerellales</taxon>
        <taxon>Mycosphaerellaceae</taxon>
        <taxon>Ramularia</taxon>
    </lineage>
</organism>
<dbReference type="RefSeq" id="XP_023621481.1">
    <property type="nucleotide sequence ID" value="XM_023765713.1"/>
</dbReference>
<sequence>MAILDARYDLAELTGTTDLIVQRLVSDQNLANIADALGITPHLAIWYQKGVEVSKRAKATTIEAIIGAVWFDSGKDLDAVKKILPALLGEELDAQKTDR</sequence>
<dbReference type="EMBL" id="FJUY01000001">
    <property type="protein sequence ID" value="CZT14584.1"/>
    <property type="molecule type" value="Genomic_DNA"/>
</dbReference>
<evidence type="ECO:0000313" key="2">
    <source>
        <dbReference type="EMBL" id="CZT14584.1"/>
    </source>
</evidence>
<dbReference type="Gene3D" id="1.10.1520.10">
    <property type="entry name" value="Ribonuclease III domain"/>
    <property type="match status" value="1"/>
</dbReference>
<name>A0A2D3UWW8_9PEZI</name>
<gene>
    <name evidence="2" type="ORF">RCC_12056</name>
</gene>
<dbReference type="SUPFAM" id="SSF69065">
    <property type="entry name" value="RNase III domain-like"/>
    <property type="match status" value="1"/>
</dbReference>
<dbReference type="OrthoDB" id="67027at2759"/>
<feature type="domain" description="RNase III" evidence="1">
    <location>
        <begin position="15"/>
        <end position="74"/>
    </location>
</feature>